<dbReference type="PROSITE" id="PS52016">
    <property type="entry name" value="TONB_DEPENDENT_REC_3"/>
    <property type="match status" value="1"/>
</dbReference>
<dbReference type="InterPro" id="IPR023996">
    <property type="entry name" value="TonB-dep_OMP_SusC/RagA"/>
</dbReference>
<dbReference type="InterPro" id="IPR036942">
    <property type="entry name" value="Beta-barrel_TonB_sf"/>
</dbReference>
<protein>
    <submittedName>
        <fullName evidence="11">SusC/RagA family TonB-linked outer membrane protein</fullName>
    </submittedName>
</protein>
<keyword evidence="4 8" id="KW-0812">Transmembrane</keyword>
<evidence type="ECO:0000313" key="11">
    <source>
        <dbReference type="EMBL" id="MDN5203162.1"/>
    </source>
</evidence>
<evidence type="ECO:0000256" key="2">
    <source>
        <dbReference type="ARBA" id="ARBA00022448"/>
    </source>
</evidence>
<dbReference type="Gene3D" id="2.40.170.20">
    <property type="entry name" value="TonB-dependent receptor, beta-barrel domain"/>
    <property type="match status" value="1"/>
</dbReference>
<evidence type="ECO:0000256" key="5">
    <source>
        <dbReference type="ARBA" id="ARBA00022729"/>
    </source>
</evidence>
<evidence type="ECO:0000256" key="8">
    <source>
        <dbReference type="PROSITE-ProRule" id="PRU01360"/>
    </source>
</evidence>
<dbReference type="RefSeq" id="WP_346753184.1">
    <property type="nucleotide sequence ID" value="NZ_JAUJEA010000006.1"/>
</dbReference>
<dbReference type="Gene3D" id="2.170.130.10">
    <property type="entry name" value="TonB-dependent receptor, plug domain"/>
    <property type="match status" value="1"/>
</dbReference>
<evidence type="ECO:0000313" key="12">
    <source>
        <dbReference type="Proteomes" id="UP001172082"/>
    </source>
</evidence>
<dbReference type="PANTHER" id="PTHR30069">
    <property type="entry name" value="TONB-DEPENDENT OUTER MEMBRANE RECEPTOR"/>
    <property type="match status" value="1"/>
</dbReference>
<dbReference type="Gene3D" id="2.60.40.1120">
    <property type="entry name" value="Carboxypeptidase-like, regulatory domain"/>
    <property type="match status" value="1"/>
</dbReference>
<dbReference type="PANTHER" id="PTHR30069:SF29">
    <property type="entry name" value="HEMOGLOBIN AND HEMOGLOBIN-HAPTOGLOBIN-BINDING PROTEIN 1-RELATED"/>
    <property type="match status" value="1"/>
</dbReference>
<comment type="similarity">
    <text evidence="8">Belongs to the TonB-dependent receptor family.</text>
</comment>
<reference evidence="11" key="1">
    <citation type="submission" date="2023-06" db="EMBL/GenBank/DDBJ databases">
        <title>Genomic of Parafulvivirga corallium.</title>
        <authorList>
            <person name="Wang G."/>
        </authorList>
    </citation>
    <scope>NUCLEOTIDE SEQUENCE</scope>
    <source>
        <strain evidence="11">BMA10</strain>
    </source>
</reference>
<dbReference type="NCBIfam" id="TIGR04056">
    <property type="entry name" value="OMP_RagA_SusC"/>
    <property type="match status" value="1"/>
</dbReference>
<keyword evidence="12" id="KW-1185">Reference proteome</keyword>
<dbReference type="InterPro" id="IPR012910">
    <property type="entry name" value="Plug_dom"/>
</dbReference>
<proteinExistence type="inferred from homology"/>
<dbReference type="EMBL" id="JAUJEA010000006">
    <property type="protein sequence ID" value="MDN5203162.1"/>
    <property type="molecule type" value="Genomic_DNA"/>
</dbReference>
<feature type="domain" description="TonB-dependent receptor plug" evidence="10">
    <location>
        <begin position="118"/>
        <end position="226"/>
    </location>
</feature>
<keyword evidence="5 9" id="KW-0732">Signal</keyword>
<keyword evidence="6 8" id="KW-0472">Membrane</keyword>
<feature type="chain" id="PRO_5045684498" evidence="9">
    <location>
        <begin position="22"/>
        <end position="1039"/>
    </location>
</feature>
<comment type="subcellular location">
    <subcellularLocation>
        <location evidence="1 8">Cell outer membrane</location>
        <topology evidence="1 8">Multi-pass membrane protein</topology>
    </subcellularLocation>
</comment>
<organism evidence="11 12">
    <name type="scientific">Splendidivirga corallicola</name>
    <dbReference type="NCBI Taxonomy" id="3051826"/>
    <lineage>
        <taxon>Bacteria</taxon>
        <taxon>Pseudomonadati</taxon>
        <taxon>Bacteroidota</taxon>
        <taxon>Cytophagia</taxon>
        <taxon>Cytophagales</taxon>
        <taxon>Splendidivirgaceae</taxon>
        <taxon>Splendidivirga</taxon>
    </lineage>
</organism>
<gene>
    <name evidence="11" type="ORF">QQ008_17365</name>
</gene>
<dbReference type="InterPro" id="IPR039426">
    <property type="entry name" value="TonB-dep_rcpt-like"/>
</dbReference>
<evidence type="ECO:0000256" key="1">
    <source>
        <dbReference type="ARBA" id="ARBA00004571"/>
    </source>
</evidence>
<evidence type="ECO:0000256" key="7">
    <source>
        <dbReference type="ARBA" id="ARBA00023237"/>
    </source>
</evidence>
<sequence length="1039" mass="114650">MKKTLLVLLLVFMAMPFSALLAQTRSVTGTVTSSEDGSGIPGVNVLIQGTTTGVTTDIDGNYKINVPSGDATLLFSYIGFLTQEIAVNSQSVINVELVPDVTRLEEIVVTGSAVGQSQKTVSFSVGKIDEKLIKEVPAPNLGAGLQGKIAGLRVVSGGGQPGSGVAFQARAANSLTAGQNPLVIVDGVFLNGTTLSDINPEDIERIEVLKGSAGASLYGSQAANGVVQIFTKRGAGIDEGKTRVIYRGEYGVSQLATDRFPTATTHHYQVDGSGNFVFDGSGSRVIDDDQLADNPWPNFQDYQDLLFRDGYFGSHYVAVSGRSKTTNFLLSGQRFDQTGVIDGVDGYERNSFRLNVDHRLSDKVDVQVSSMYSTSTQDRLPANGTTALINNIVFFPPFYDLSTPNEEDGSLYDWDIDSLGSTIRNPLYTLHNRETTVDRTRLITNFKVNYDATDWLSFNASAALDRSTNKFEEFIRKGFLSDDLRAGVQFDPTNQANGPGGGLERSTRINNSFIGRVNAIVQKSFGEFNSAIRLSYLYEDLTIDFNSARGDDLAVSGIRSLDNITQNFRLQSHAEEIIANSFFAIADIDYQKKYIFSGLIRREGSSLFGPDERWATYFRASGAYRLTEDFDIPGFQELKVRASYGTAGIRPTFEQRFETFTLQNGSFSPGTLGNTFLTPARSGELELGLNAFFLNRFDLEFNYAKTKTEDQVLRVPLSGAAGFSAQWRNAGTIEANTFELSLNTTILDQGDFKWNLLINWDRTTQEITQLDVPAYNTGPGNQQSTIFRIEEGVSFGAMRGQVFATNLDQIRAMELDPSEYTINAVGFVVRNDEIGTTSEAPVKLVDAAGNPVVDIIGDINPDFRMGFANNFSWKNISLYALFDWKKGGDIYNQTRQWLFRDLIHEDVGKYPIATNFWNNLYNVNVPNNAFVEDGTFFMLRELGVSYEFKKEQLSKIFGNAIQGIRLGFVGRNLFTVTDYSGFHPDITSVPRDENQLTDRVQDGVGSDANTPNGDPNLFYFDSFVYPQTKTFTGSIQITF</sequence>
<keyword evidence="7 8" id="KW-0998">Cell outer membrane</keyword>
<dbReference type="InterPro" id="IPR037066">
    <property type="entry name" value="Plug_dom_sf"/>
</dbReference>
<dbReference type="InterPro" id="IPR008969">
    <property type="entry name" value="CarboxyPept-like_regulatory"/>
</dbReference>
<feature type="signal peptide" evidence="9">
    <location>
        <begin position="1"/>
        <end position="21"/>
    </location>
</feature>
<accession>A0ABT8KT40</accession>
<evidence type="ECO:0000256" key="6">
    <source>
        <dbReference type="ARBA" id="ARBA00023136"/>
    </source>
</evidence>
<evidence type="ECO:0000256" key="4">
    <source>
        <dbReference type="ARBA" id="ARBA00022692"/>
    </source>
</evidence>
<evidence type="ECO:0000256" key="9">
    <source>
        <dbReference type="SAM" id="SignalP"/>
    </source>
</evidence>
<keyword evidence="3 8" id="KW-1134">Transmembrane beta strand</keyword>
<dbReference type="Proteomes" id="UP001172082">
    <property type="component" value="Unassembled WGS sequence"/>
</dbReference>
<name>A0ABT8KT40_9BACT</name>
<evidence type="ECO:0000256" key="3">
    <source>
        <dbReference type="ARBA" id="ARBA00022452"/>
    </source>
</evidence>
<dbReference type="SUPFAM" id="SSF56935">
    <property type="entry name" value="Porins"/>
    <property type="match status" value="1"/>
</dbReference>
<dbReference type="Pfam" id="PF13715">
    <property type="entry name" value="CarbopepD_reg_2"/>
    <property type="match status" value="1"/>
</dbReference>
<comment type="caution">
    <text evidence="11">The sequence shown here is derived from an EMBL/GenBank/DDBJ whole genome shotgun (WGS) entry which is preliminary data.</text>
</comment>
<evidence type="ECO:0000259" key="10">
    <source>
        <dbReference type="Pfam" id="PF07715"/>
    </source>
</evidence>
<keyword evidence="2 8" id="KW-0813">Transport</keyword>
<dbReference type="Pfam" id="PF07715">
    <property type="entry name" value="Plug"/>
    <property type="match status" value="1"/>
</dbReference>
<dbReference type="SUPFAM" id="SSF49464">
    <property type="entry name" value="Carboxypeptidase regulatory domain-like"/>
    <property type="match status" value="1"/>
</dbReference>